<feature type="region of interest" description="Disordered" evidence="1">
    <location>
        <begin position="329"/>
        <end position="348"/>
    </location>
</feature>
<proteinExistence type="predicted"/>
<dbReference type="KEGG" id="vbl:L21SP4_02475"/>
<keyword evidence="3" id="KW-1185">Reference proteome</keyword>
<name>A0A0G3EH63_9BACT</name>
<reference evidence="3" key="1">
    <citation type="submission" date="2015-02" db="EMBL/GenBank/DDBJ databases">
        <title>Description and complete genome sequence of the first cultured representative of the subdivision 5 of the Verrucomicrobia phylum.</title>
        <authorList>
            <person name="Spring S."/>
            <person name="Bunk B."/>
            <person name="Sproer C."/>
            <person name="Klenk H.-P."/>
        </authorList>
    </citation>
    <scope>NUCLEOTIDE SEQUENCE [LARGE SCALE GENOMIC DNA]</scope>
    <source>
        <strain evidence="3">L21-Fru-AB</strain>
    </source>
</reference>
<evidence type="ECO:0000313" key="3">
    <source>
        <dbReference type="Proteomes" id="UP000035268"/>
    </source>
</evidence>
<dbReference type="STRING" id="1307763.L21SP4_02475"/>
<dbReference type="EMBL" id="CP010904">
    <property type="protein sequence ID" value="AKJ65698.1"/>
    <property type="molecule type" value="Genomic_DNA"/>
</dbReference>
<sequence length="348" mass="38587">MLAWALCLAVPLSAAGAERLRIETELYRMSGVFPEMNQIALVHDVPLQGMRCMFIARLPELDGELRIGFANGPVPEDEESVSARIEEVLGTVGTLFAEQVESGEIDRPGPSYGAAISRRFLDETLYVAAFESSGRIAVLHLNGSAEHEKVLRAGRELARSLKIKPPVVEGGVVLRPYYDPDEGLGLDYPEGMRLVPSTMPGAGLVAQFAGNGDQPFDTIQIYDRSGIFRRNSIDVPAPGDFDSALHYLREAHAQLMKRMGQETSEGLRVARDHGGLYLADTFRHPEGKQYRVYYLISHGRFYSLEFASGGELNDELARRIFRSLRLPEKTKASREKDAEGEHENPAIR</sequence>
<protein>
    <submittedName>
        <fullName evidence="2">Uncharacterized protein</fullName>
    </submittedName>
</protein>
<gene>
    <name evidence="2" type="ORF">L21SP4_02475</name>
</gene>
<evidence type="ECO:0000313" key="2">
    <source>
        <dbReference type="EMBL" id="AKJ65698.1"/>
    </source>
</evidence>
<organism evidence="2 3">
    <name type="scientific">Kiritimatiella glycovorans</name>
    <dbReference type="NCBI Taxonomy" id="1307763"/>
    <lineage>
        <taxon>Bacteria</taxon>
        <taxon>Pseudomonadati</taxon>
        <taxon>Kiritimatiellota</taxon>
        <taxon>Kiritimatiellia</taxon>
        <taxon>Kiritimatiellales</taxon>
        <taxon>Kiritimatiellaceae</taxon>
        <taxon>Kiritimatiella</taxon>
    </lineage>
</organism>
<dbReference type="AlphaFoldDB" id="A0A0G3EH63"/>
<reference evidence="2 3" key="2">
    <citation type="journal article" date="2016" name="ISME J.">
        <title>Characterization of the first cultured representative of Verrucomicrobia subdivision 5 indicates the proposal of a novel phylum.</title>
        <authorList>
            <person name="Spring S."/>
            <person name="Bunk B."/>
            <person name="Sproer C."/>
            <person name="Schumann P."/>
            <person name="Rohde M."/>
            <person name="Tindall B.J."/>
            <person name="Klenk H.P."/>
        </authorList>
    </citation>
    <scope>NUCLEOTIDE SEQUENCE [LARGE SCALE GENOMIC DNA]</scope>
    <source>
        <strain evidence="2 3">L21-Fru-AB</strain>
    </source>
</reference>
<accession>A0A0G3EH63</accession>
<dbReference type="Proteomes" id="UP000035268">
    <property type="component" value="Chromosome"/>
</dbReference>
<evidence type="ECO:0000256" key="1">
    <source>
        <dbReference type="SAM" id="MobiDB-lite"/>
    </source>
</evidence>